<accession>A0A8K0AEU4</accession>
<feature type="signal peptide" evidence="2">
    <location>
        <begin position="1"/>
        <end position="21"/>
    </location>
</feature>
<dbReference type="PANTHER" id="PTHR33539:SF1">
    <property type="entry name" value="UPF0764 PROTEIN C16ORF89"/>
    <property type="match status" value="1"/>
</dbReference>
<evidence type="ECO:0000313" key="3">
    <source>
        <dbReference type="EMBL" id="CAH1272607.1"/>
    </source>
</evidence>
<organism evidence="3 4">
    <name type="scientific">Branchiostoma lanceolatum</name>
    <name type="common">Common lancelet</name>
    <name type="synonym">Amphioxus lanceolatum</name>
    <dbReference type="NCBI Taxonomy" id="7740"/>
    <lineage>
        <taxon>Eukaryota</taxon>
        <taxon>Metazoa</taxon>
        <taxon>Chordata</taxon>
        <taxon>Cephalochordata</taxon>
        <taxon>Leptocardii</taxon>
        <taxon>Amphioxiformes</taxon>
        <taxon>Branchiostomatidae</taxon>
        <taxon>Branchiostoma</taxon>
    </lineage>
</organism>
<dbReference type="Pfam" id="PF15882">
    <property type="entry name" value="DUF4735"/>
    <property type="match status" value="1"/>
</dbReference>
<dbReference type="PANTHER" id="PTHR33539">
    <property type="entry name" value="UPF0764 PROTEIN C16ORF89"/>
    <property type="match status" value="1"/>
</dbReference>
<feature type="chain" id="PRO_5035478869" evidence="2">
    <location>
        <begin position="22"/>
        <end position="392"/>
    </location>
</feature>
<dbReference type="OrthoDB" id="5949187at2759"/>
<dbReference type="Proteomes" id="UP000838412">
    <property type="component" value="Chromosome 8"/>
</dbReference>
<protein>
    <submittedName>
        <fullName evidence="3">C16orf89 protein</fullName>
    </submittedName>
</protein>
<dbReference type="GO" id="GO:0016020">
    <property type="term" value="C:membrane"/>
    <property type="evidence" value="ECO:0007669"/>
    <property type="project" value="TreeGrafter"/>
</dbReference>
<name>A0A8K0AEU4_BRALA</name>
<proteinExistence type="predicted"/>
<gene>
    <name evidence="3" type="primary">C16orf89</name>
    <name evidence="3" type="ORF">BLAG_LOCUS24206</name>
</gene>
<keyword evidence="4" id="KW-1185">Reference proteome</keyword>
<dbReference type="InterPro" id="IPR031751">
    <property type="entry name" value="DUF4735"/>
</dbReference>
<dbReference type="AlphaFoldDB" id="A0A8K0AEU4"/>
<keyword evidence="2" id="KW-0732">Signal</keyword>
<dbReference type="GO" id="GO:0005829">
    <property type="term" value="C:cytosol"/>
    <property type="evidence" value="ECO:0007669"/>
    <property type="project" value="TreeGrafter"/>
</dbReference>
<sequence length="392" mass="43805">MRLPTAMWLVFAGLAFGGGYSSRSASSSSDGGVPRNGSSAYGDDGDGGSRSEARGGHRNFAGISEVLDALEKAVVFFLESYHDINLDGLYGLRVAEGQLTLLLDGVDHTVNTSSSSKHSAHSQALSRVHSILQDARTAGNWSLPRIRERDPGYFKEFKDVVSRPYVIRGYSRELGDHVLNRERAPTKREMFSETRSDRCMQEMMGSTGPRQDPNIHTTRCTVTDECWRFVTADGATGYTITHQLLWTILGEHVGCKENINAFASREGVWEGVESIQQHLCTKILREAEVLATSGPPEPEQDLFLEQGVVCGMLGFRDFIRRDWLQKVLSWQRPEGCFGISHHRTARRLLVEKLLRDGCLSHKSGLGTAMLAMYVRYILDPDMGFRTRDTERR</sequence>
<evidence type="ECO:0000256" key="1">
    <source>
        <dbReference type="SAM" id="MobiDB-lite"/>
    </source>
</evidence>
<evidence type="ECO:0000313" key="4">
    <source>
        <dbReference type="Proteomes" id="UP000838412"/>
    </source>
</evidence>
<dbReference type="EMBL" id="OV696693">
    <property type="protein sequence ID" value="CAH1272607.1"/>
    <property type="molecule type" value="Genomic_DNA"/>
</dbReference>
<feature type="region of interest" description="Disordered" evidence="1">
    <location>
        <begin position="25"/>
        <end position="54"/>
    </location>
</feature>
<feature type="compositionally biased region" description="Low complexity" evidence="1">
    <location>
        <begin position="25"/>
        <end position="42"/>
    </location>
</feature>
<reference evidence="3" key="1">
    <citation type="submission" date="2022-01" db="EMBL/GenBank/DDBJ databases">
        <authorList>
            <person name="Braso-Vives M."/>
        </authorList>
    </citation>
    <scope>NUCLEOTIDE SEQUENCE</scope>
</reference>
<evidence type="ECO:0000256" key="2">
    <source>
        <dbReference type="SAM" id="SignalP"/>
    </source>
</evidence>